<dbReference type="SMART" id="SM00471">
    <property type="entry name" value="HDc"/>
    <property type="match status" value="1"/>
</dbReference>
<evidence type="ECO:0000256" key="7">
    <source>
        <dbReference type="ARBA" id="ARBA00022801"/>
    </source>
</evidence>
<dbReference type="PANTHER" id="PTHR11845">
    <property type="entry name" value="5'-DEOXYNUCLEOTIDASE HDDC2"/>
    <property type="match status" value="1"/>
</dbReference>
<comment type="cofactor">
    <cofactor evidence="2">
        <name>Mn(2+)</name>
        <dbReference type="ChEBI" id="CHEBI:29035"/>
    </cofactor>
</comment>
<keyword evidence="7" id="KW-0378">Hydrolase</keyword>
<evidence type="ECO:0000256" key="2">
    <source>
        <dbReference type="ARBA" id="ARBA00001936"/>
    </source>
</evidence>
<dbReference type="Pfam" id="PF13023">
    <property type="entry name" value="HD_3"/>
    <property type="match status" value="1"/>
</dbReference>
<evidence type="ECO:0000259" key="8">
    <source>
        <dbReference type="SMART" id="SM00471"/>
    </source>
</evidence>
<dbReference type="RefSeq" id="WP_316024595.1">
    <property type="nucleotide sequence ID" value="NZ_JAWDIO010000002.1"/>
</dbReference>
<comment type="catalytic activity">
    <reaction evidence="1">
        <text>a 2'-deoxyribonucleoside 5'-phosphate + H2O = a 2'-deoxyribonucleoside + phosphate</text>
        <dbReference type="Rhea" id="RHEA:36167"/>
        <dbReference type="ChEBI" id="CHEBI:15377"/>
        <dbReference type="ChEBI" id="CHEBI:18274"/>
        <dbReference type="ChEBI" id="CHEBI:43474"/>
        <dbReference type="ChEBI" id="CHEBI:65317"/>
        <dbReference type="EC" id="3.1.3.89"/>
    </reaction>
</comment>
<gene>
    <name evidence="9" type="ORF">RS130_02195</name>
</gene>
<keyword evidence="10" id="KW-1185">Reference proteome</keyword>
<dbReference type="InterPro" id="IPR003607">
    <property type="entry name" value="HD/PDEase_dom"/>
</dbReference>
<comment type="cofactor">
    <cofactor evidence="3">
        <name>Co(2+)</name>
        <dbReference type="ChEBI" id="CHEBI:48828"/>
    </cofactor>
</comment>
<organism evidence="9 10">
    <name type="scientific">Paraglaciecola aquimarina</name>
    <dbReference type="NCBI Taxonomy" id="1235557"/>
    <lineage>
        <taxon>Bacteria</taxon>
        <taxon>Pseudomonadati</taxon>
        <taxon>Pseudomonadota</taxon>
        <taxon>Gammaproteobacteria</taxon>
        <taxon>Alteromonadales</taxon>
        <taxon>Alteromonadaceae</taxon>
        <taxon>Paraglaciecola</taxon>
    </lineage>
</organism>
<dbReference type="PANTHER" id="PTHR11845:SF13">
    <property type="entry name" value="5'-DEOXYNUCLEOTIDASE HDDC2"/>
    <property type="match status" value="1"/>
</dbReference>
<dbReference type="EMBL" id="JAWDIO010000002">
    <property type="protein sequence ID" value="MDU0352889.1"/>
    <property type="molecule type" value="Genomic_DNA"/>
</dbReference>
<evidence type="ECO:0000313" key="9">
    <source>
        <dbReference type="EMBL" id="MDU0352889.1"/>
    </source>
</evidence>
<dbReference type="Gene3D" id="1.10.3210.10">
    <property type="entry name" value="Hypothetical protein af1432"/>
    <property type="match status" value="1"/>
</dbReference>
<keyword evidence="6" id="KW-0479">Metal-binding</keyword>
<comment type="caution">
    <text evidence="9">The sequence shown here is derived from an EMBL/GenBank/DDBJ whole genome shotgun (WGS) entry which is preliminary data.</text>
</comment>
<comment type="subunit">
    <text evidence="4">Homodimer.</text>
</comment>
<sequence>MIEHYQAVVSFIMELEKLKNVERRIKPLGLSRYENSAEHSWQVALMAISLAPYAEQKVDILKVVTMLLVHDIVEIDTGDKFAYDAAHDDYENELQSAQRLFAILPAQQEQKFLALWVEFEQSTSPEALYAKSIDRMMPVLQNLNNGGQSWLEHNVSVAQILKKNSVIRQSHPKLWDWISEQVIAVGNKVGLARE</sequence>
<dbReference type="Proteomes" id="UP001247805">
    <property type="component" value="Unassembled WGS sequence"/>
</dbReference>
<dbReference type="InterPro" id="IPR039356">
    <property type="entry name" value="YfbR/HDDC2"/>
</dbReference>
<reference evidence="9 10" key="1">
    <citation type="submission" date="2023-10" db="EMBL/GenBank/DDBJ databases">
        <title>Glaciecola aquimarina strain GGW-M5 nov., isolated from a coastal seawater.</title>
        <authorList>
            <person name="Bayburt H."/>
            <person name="Kim J.M."/>
            <person name="Choi B.J."/>
            <person name="Jeon C.O."/>
        </authorList>
    </citation>
    <scope>NUCLEOTIDE SEQUENCE [LARGE SCALE GENOMIC DNA]</scope>
    <source>
        <strain evidence="9 10">KCTC 32108</strain>
    </source>
</reference>
<evidence type="ECO:0000256" key="3">
    <source>
        <dbReference type="ARBA" id="ARBA00001941"/>
    </source>
</evidence>
<accession>A0ABU3SSA9</accession>
<name>A0ABU3SSA9_9ALTE</name>
<feature type="domain" description="HD/PDEase" evidence="8">
    <location>
        <begin position="32"/>
        <end position="148"/>
    </location>
</feature>
<evidence type="ECO:0000313" key="10">
    <source>
        <dbReference type="Proteomes" id="UP001247805"/>
    </source>
</evidence>
<evidence type="ECO:0000256" key="4">
    <source>
        <dbReference type="ARBA" id="ARBA00011738"/>
    </source>
</evidence>
<dbReference type="SUPFAM" id="SSF109604">
    <property type="entry name" value="HD-domain/PDEase-like"/>
    <property type="match status" value="1"/>
</dbReference>
<evidence type="ECO:0000256" key="5">
    <source>
        <dbReference type="ARBA" id="ARBA00012964"/>
    </source>
</evidence>
<dbReference type="EC" id="3.1.3.89" evidence="5"/>
<proteinExistence type="predicted"/>
<dbReference type="InterPro" id="IPR006674">
    <property type="entry name" value="HD_domain"/>
</dbReference>
<protein>
    <recommendedName>
        <fullName evidence="5">5'-deoxynucleotidase</fullName>
        <ecNumber evidence="5">3.1.3.89</ecNumber>
    </recommendedName>
</protein>
<evidence type="ECO:0000256" key="6">
    <source>
        <dbReference type="ARBA" id="ARBA00022723"/>
    </source>
</evidence>
<evidence type="ECO:0000256" key="1">
    <source>
        <dbReference type="ARBA" id="ARBA00001638"/>
    </source>
</evidence>